<sequence>MQGDRLGFIIGLRDLVPLEDVLGTCWKPLFHSTVIAVGFPIPPSHGTHGIRIPFDAILEMAGILYDVALEDEDGNNAGVYFDGIPHTLYPTAYIKDHNTIQWHLVSKGRLSEGSDDHSIAPDSGERPGWERISNLDTLTRSTEILGYCSNVQIQLGTAARVQYHNNILPSLSTVERPPVEIAGGSGTVGFSMFGFTASKSGTWRPRKAQQVSRDSKELDDYAMRRGLQDIKYAEPWPDGGAEVRRVLAGDPQALDYSYSNREAVEKVLESNKGKQIGNIIEQIWGSIQKIKIENGRSDLGSCGIFPLGRTGLAGWDWLELADLALPTISKQELVPRDVPRVGKTRREVMEIAGGTPRLKDPPSWVAFTKTVPIFLGRDLGELITPTRPAEVCRQWHPMPSSLNNLYLEASMRCIQALGQPSGNLHRQRWVFFNESKWELGGVDIFQPCAACLDDPTLCVKHPQVLKNERKKVVNVLWKAPPASITAVTVAATAGQQPLAAPLNQPATPQAGVQILQEASNDGAVVFSLERKPCVSSELGGVRGIKFFFLRIVR</sequence>
<accession>A0AAE0NX07</accession>
<reference evidence="1" key="2">
    <citation type="submission" date="2023-06" db="EMBL/GenBank/DDBJ databases">
        <authorList>
            <consortium name="Lawrence Berkeley National Laboratory"/>
            <person name="Haridas S."/>
            <person name="Hensen N."/>
            <person name="Bonometti L."/>
            <person name="Westerberg I."/>
            <person name="Brannstrom I.O."/>
            <person name="Guillou S."/>
            <person name="Cros-Aarteil S."/>
            <person name="Calhoun S."/>
            <person name="Kuo A."/>
            <person name="Mondo S."/>
            <person name="Pangilinan J."/>
            <person name="Riley R."/>
            <person name="LaButti K."/>
            <person name="Andreopoulos B."/>
            <person name="Lipzen A."/>
            <person name="Chen C."/>
            <person name="Yanf M."/>
            <person name="Daum C."/>
            <person name="Ng V."/>
            <person name="Clum A."/>
            <person name="Steindorff A."/>
            <person name="Ohm R."/>
            <person name="Martin F."/>
            <person name="Silar P."/>
            <person name="Natvig D."/>
            <person name="Lalanne C."/>
            <person name="Gautier V."/>
            <person name="Ament-velasquez S.L."/>
            <person name="Kruys A."/>
            <person name="Hutchinson M.I."/>
            <person name="Powell A.J."/>
            <person name="Barry K."/>
            <person name="Miller A.N."/>
            <person name="Grigoriev I.V."/>
            <person name="Debuchy R."/>
            <person name="Gladieux P."/>
            <person name="Thoren M.H."/>
            <person name="Johannesson H."/>
        </authorList>
    </citation>
    <scope>NUCLEOTIDE SEQUENCE</scope>
    <source>
        <strain evidence="1">CBS 232.78</strain>
    </source>
</reference>
<dbReference type="EMBL" id="JAULSW010000002">
    <property type="protein sequence ID" value="KAK3389159.1"/>
    <property type="molecule type" value="Genomic_DNA"/>
</dbReference>
<name>A0AAE0NX07_9PEZI</name>
<evidence type="ECO:0000313" key="1">
    <source>
        <dbReference type="EMBL" id="KAK3389159.1"/>
    </source>
</evidence>
<keyword evidence="2" id="KW-1185">Reference proteome</keyword>
<comment type="caution">
    <text evidence="1">The sequence shown here is derived from an EMBL/GenBank/DDBJ whole genome shotgun (WGS) entry which is preliminary data.</text>
</comment>
<evidence type="ECO:0000313" key="2">
    <source>
        <dbReference type="Proteomes" id="UP001285441"/>
    </source>
</evidence>
<organism evidence="1 2">
    <name type="scientific">Podospora didyma</name>
    <dbReference type="NCBI Taxonomy" id="330526"/>
    <lineage>
        <taxon>Eukaryota</taxon>
        <taxon>Fungi</taxon>
        <taxon>Dikarya</taxon>
        <taxon>Ascomycota</taxon>
        <taxon>Pezizomycotina</taxon>
        <taxon>Sordariomycetes</taxon>
        <taxon>Sordariomycetidae</taxon>
        <taxon>Sordariales</taxon>
        <taxon>Podosporaceae</taxon>
        <taxon>Podospora</taxon>
    </lineage>
</organism>
<dbReference type="AlphaFoldDB" id="A0AAE0NX07"/>
<dbReference type="Proteomes" id="UP001285441">
    <property type="component" value="Unassembled WGS sequence"/>
</dbReference>
<reference evidence="1" key="1">
    <citation type="journal article" date="2023" name="Mol. Phylogenet. Evol.">
        <title>Genome-scale phylogeny and comparative genomics of the fungal order Sordariales.</title>
        <authorList>
            <person name="Hensen N."/>
            <person name="Bonometti L."/>
            <person name="Westerberg I."/>
            <person name="Brannstrom I.O."/>
            <person name="Guillou S."/>
            <person name="Cros-Aarteil S."/>
            <person name="Calhoun S."/>
            <person name="Haridas S."/>
            <person name="Kuo A."/>
            <person name="Mondo S."/>
            <person name="Pangilinan J."/>
            <person name="Riley R."/>
            <person name="LaButti K."/>
            <person name="Andreopoulos B."/>
            <person name="Lipzen A."/>
            <person name="Chen C."/>
            <person name="Yan M."/>
            <person name="Daum C."/>
            <person name="Ng V."/>
            <person name="Clum A."/>
            <person name="Steindorff A."/>
            <person name="Ohm R.A."/>
            <person name="Martin F."/>
            <person name="Silar P."/>
            <person name="Natvig D.O."/>
            <person name="Lalanne C."/>
            <person name="Gautier V."/>
            <person name="Ament-Velasquez S.L."/>
            <person name="Kruys A."/>
            <person name="Hutchinson M.I."/>
            <person name="Powell A.J."/>
            <person name="Barry K."/>
            <person name="Miller A.N."/>
            <person name="Grigoriev I.V."/>
            <person name="Debuchy R."/>
            <person name="Gladieux P."/>
            <person name="Hiltunen Thoren M."/>
            <person name="Johannesson H."/>
        </authorList>
    </citation>
    <scope>NUCLEOTIDE SEQUENCE</scope>
    <source>
        <strain evidence="1">CBS 232.78</strain>
    </source>
</reference>
<gene>
    <name evidence="1" type="ORF">B0H63DRAFT_518403</name>
</gene>
<proteinExistence type="predicted"/>
<protein>
    <submittedName>
        <fullName evidence="1">Uncharacterized protein</fullName>
    </submittedName>
</protein>